<proteinExistence type="predicted"/>
<gene>
    <name evidence="1" type="ORF">EZS27_035224</name>
</gene>
<comment type="caution">
    <text evidence="1">The sequence shown here is derived from an EMBL/GenBank/DDBJ whole genome shotgun (WGS) entry which is preliminary data.</text>
</comment>
<dbReference type="Gene3D" id="3.90.1570.30">
    <property type="match status" value="1"/>
</dbReference>
<dbReference type="EMBL" id="SNRY01005785">
    <property type="protein sequence ID" value="KAA6314108.1"/>
    <property type="molecule type" value="Genomic_DNA"/>
</dbReference>
<organism evidence="1">
    <name type="scientific">termite gut metagenome</name>
    <dbReference type="NCBI Taxonomy" id="433724"/>
    <lineage>
        <taxon>unclassified sequences</taxon>
        <taxon>metagenomes</taxon>
        <taxon>organismal metagenomes</taxon>
    </lineage>
</organism>
<name>A0A5J4PZL8_9ZZZZ</name>
<evidence type="ECO:0000313" key="1">
    <source>
        <dbReference type="EMBL" id="KAA6314108.1"/>
    </source>
</evidence>
<accession>A0A5J4PZL8</accession>
<dbReference type="AlphaFoldDB" id="A0A5J4PZL8"/>
<sequence length="67" mass="7855">MNKKKLSERDICTKFITPAIERAGWDKYTQLLEEVSFTDGRIFVRGKMAIRGKAKRADYKYVIRISL</sequence>
<protein>
    <submittedName>
        <fullName evidence="1">Uncharacterized protein</fullName>
    </submittedName>
</protein>
<reference evidence="1" key="1">
    <citation type="submission" date="2019-03" db="EMBL/GenBank/DDBJ databases">
        <title>Single cell metagenomics reveals metabolic interactions within the superorganism composed of flagellate Streblomastix strix and complex community of Bacteroidetes bacteria on its surface.</title>
        <authorList>
            <person name="Treitli S.C."/>
            <person name="Kolisko M."/>
            <person name="Husnik F."/>
            <person name="Keeling P."/>
            <person name="Hampl V."/>
        </authorList>
    </citation>
    <scope>NUCLEOTIDE SEQUENCE</scope>
    <source>
        <strain evidence="1">STM</strain>
    </source>
</reference>